<sequence>MKNRIPTDKETLEQQLAALRSENEELAQQVKRLIRAEGKLYEYQQVLDLQLIEYKGLYDLSRRLSGSFDIQTLFRDTVQYVVQQLEYERAILLRREESFTYSVFALDGYYDPSEKEQAALITMRYGAPCLSPLLAGREHVTCSATSTEPGNGCRRRLLMDEFLVYPLGHDEIPHALLVVGNTSANAPFHRRVEESDQALLSMGNLVGLVSSLLDTHIFFERMIEAREQERVAEAKYRSLFENAAEGIFRRTPEGKYLDANPALAHMLGYASPEELVASVTDIGSQVYVNPASYAEMQRVLSAHGKAEGFETQVYRKDGSVIWVSLSLRAVRDSYGKVLFYEGMSEEITKRKIAEAALRESEQKYRQLSEALERRVKQAVDELRQKDKMLIMQGRQAVMGEMLSNIAHQWRQPLNMLALLVQDVQLTHRQSGLSDDFIERNVKRSMEIIQQMSRTIDDFRYFYRPDREKLEFAVSEPLEKALGLLEGSFRTNSIEIQVLKSGEPAIRGYLGEFVQVLLNILINARDALIASHAASPLITVRLHEEGGETVVSIADNAGGIPDGIKEKIFEPYFTTKGPDQGTGIGLFMCKTIIEKSMNGRLIARNSGEGAEFVITVPKTP</sequence>
<dbReference type="CDD" id="cd00075">
    <property type="entry name" value="HATPase"/>
    <property type="match status" value="1"/>
</dbReference>
<dbReference type="EC" id="2.7.13.3" evidence="2"/>
<keyword evidence="8" id="KW-0808">Transferase</keyword>
<evidence type="ECO:0000259" key="6">
    <source>
        <dbReference type="PROSITE" id="PS50112"/>
    </source>
</evidence>
<dbReference type="AlphaFoldDB" id="C6E9P7"/>
<dbReference type="PROSITE" id="PS50109">
    <property type="entry name" value="HIS_KIN"/>
    <property type="match status" value="1"/>
</dbReference>
<feature type="domain" description="PAS" evidence="6">
    <location>
        <begin position="232"/>
        <end position="273"/>
    </location>
</feature>
<dbReference type="InterPro" id="IPR036097">
    <property type="entry name" value="HisK_dim/P_sf"/>
</dbReference>
<evidence type="ECO:0000256" key="2">
    <source>
        <dbReference type="ARBA" id="ARBA00012438"/>
    </source>
</evidence>
<organism evidence="8">
    <name type="scientific">Geobacter sp. (strain M21)</name>
    <dbReference type="NCBI Taxonomy" id="443144"/>
    <lineage>
        <taxon>Bacteria</taxon>
        <taxon>Pseudomonadati</taxon>
        <taxon>Thermodesulfobacteriota</taxon>
        <taxon>Desulfuromonadia</taxon>
        <taxon>Geobacterales</taxon>
        <taxon>Geobacteraceae</taxon>
        <taxon>Geobacter</taxon>
    </lineage>
</organism>
<evidence type="ECO:0000256" key="4">
    <source>
        <dbReference type="SAM" id="Coils"/>
    </source>
</evidence>
<name>C6E9P7_GEOSM</name>
<dbReference type="Gene3D" id="3.30.450.40">
    <property type="match status" value="1"/>
</dbReference>
<comment type="catalytic activity">
    <reaction evidence="1">
        <text>ATP + protein L-histidine = ADP + protein N-phospho-L-histidine.</text>
        <dbReference type="EC" id="2.7.13.3"/>
    </reaction>
</comment>
<evidence type="ECO:0000256" key="3">
    <source>
        <dbReference type="ARBA" id="ARBA00022553"/>
    </source>
</evidence>
<dbReference type="PANTHER" id="PTHR43065">
    <property type="entry name" value="SENSOR HISTIDINE KINASE"/>
    <property type="match status" value="1"/>
</dbReference>
<dbReference type="SUPFAM" id="SSF55785">
    <property type="entry name" value="PYP-like sensor domain (PAS domain)"/>
    <property type="match status" value="1"/>
</dbReference>
<keyword evidence="8" id="KW-0418">Kinase</keyword>
<keyword evidence="3" id="KW-0597">Phosphoprotein</keyword>
<keyword evidence="4" id="KW-0175">Coiled coil</keyword>
<dbReference type="eggNOG" id="COG4191">
    <property type="taxonomic scope" value="Bacteria"/>
</dbReference>
<dbReference type="SUPFAM" id="SSF55874">
    <property type="entry name" value="ATPase domain of HSP90 chaperone/DNA topoisomerase II/histidine kinase"/>
    <property type="match status" value="1"/>
</dbReference>
<dbReference type="InterPro" id="IPR000700">
    <property type="entry name" value="PAS-assoc_C"/>
</dbReference>
<dbReference type="PRINTS" id="PR00344">
    <property type="entry name" value="BCTRLSENSOR"/>
</dbReference>
<dbReference type="OrthoDB" id="9805967at2"/>
<dbReference type="STRING" id="443144.GM21_4132"/>
<feature type="coiled-coil region" evidence="4">
    <location>
        <begin position="350"/>
        <end position="388"/>
    </location>
</feature>
<feature type="domain" description="Histidine kinase" evidence="5">
    <location>
        <begin position="404"/>
        <end position="619"/>
    </location>
</feature>
<feature type="domain" description="PAC" evidence="7">
    <location>
        <begin position="307"/>
        <end position="359"/>
    </location>
</feature>
<dbReference type="EMBL" id="CP001661">
    <property type="protein sequence ID" value="ACT20147.1"/>
    <property type="molecule type" value="Genomic_DNA"/>
</dbReference>
<evidence type="ECO:0000259" key="5">
    <source>
        <dbReference type="PROSITE" id="PS50109"/>
    </source>
</evidence>
<dbReference type="PROSITE" id="PS50112">
    <property type="entry name" value="PAS"/>
    <property type="match status" value="1"/>
</dbReference>
<dbReference type="InterPro" id="IPR005467">
    <property type="entry name" value="His_kinase_dom"/>
</dbReference>
<dbReference type="SMART" id="SM00091">
    <property type="entry name" value="PAS"/>
    <property type="match status" value="1"/>
</dbReference>
<dbReference type="InterPro" id="IPR001610">
    <property type="entry name" value="PAC"/>
</dbReference>
<dbReference type="InterPro" id="IPR003661">
    <property type="entry name" value="HisK_dim/P_dom"/>
</dbReference>
<dbReference type="InterPro" id="IPR035965">
    <property type="entry name" value="PAS-like_dom_sf"/>
</dbReference>
<dbReference type="GO" id="GO:0000155">
    <property type="term" value="F:phosphorelay sensor kinase activity"/>
    <property type="evidence" value="ECO:0007669"/>
    <property type="project" value="InterPro"/>
</dbReference>
<dbReference type="InterPro" id="IPR003594">
    <property type="entry name" value="HATPase_dom"/>
</dbReference>
<dbReference type="SUPFAM" id="SSF55781">
    <property type="entry name" value="GAF domain-like"/>
    <property type="match status" value="1"/>
</dbReference>
<dbReference type="Gene3D" id="3.30.565.10">
    <property type="entry name" value="Histidine kinase-like ATPase, C-terminal domain"/>
    <property type="match status" value="1"/>
</dbReference>
<reference evidence="8" key="1">
    <citation type="submission" date="2009-07" db="EMBL/GenBank/DDBJ databases">
        <title>Complete sequence of Geobacter sp. M21.</title>
        <authorList>
            <consortium name="US DOE Joint Genome Institute"/>
            <person name="Lucas S."/>
            <person name="Copeland A."/>
            <person name="Lapidus A."/>
            <person name="Glavina del Rio T."/>
            <person name="Dalin E."/>
            <person name="Tice H."/>
            <person name="Bruce D."/>
            <person name="Goodwin L."/>
            <person name="Pitluck S."/>
            <person name="Saunders E."/>
            <person name="Brettin T."/>
            <person name="Detter J.C."/>
            <person name="Han C."/>
            <person name="Larimer F."/>
            <person name="Land M."/>
            <person name="Hauser L."/>
            <person name="Kyrpides N."/>
            <person name="Ovchinnikova G."/>
            <person name="Lovley D."/>
        </authorList>
    </citation>
    <scope>NUCLEOTIDE SEQUENCE [LARGE SCALE GENOMIC DNA]</scope>
    <source>
        <strain evidence="8">M21</strain>
    </source>
</reference>
<dbReference type="InterPro" id="IPR004358">
    <property type="entry name" value="Sig_transdc_His_kin-like_C"/>
</dbReference>
<evidence type="ECO:0000313" key="8">
    <source>
        <dbReference type="EMBL" id="ACT20147.1"/>
    </source>
</evidence>
<proteinExistence type="predicted"/>
<gene>
    <name evidence="8" type="ordered locus">GM21_4132</name>
</gene>
<dbReference type="HOGENOM" id="CLU_000445_133_3_7"/>
<protein>
    <recommendedName>
        <fullName evidence="2">histidine kinase</fullName>
        <ecNumber evidence="2">2.7.13.3</ecNumber>
    </recommendedName>
</protein>
<dbReference type="InterPro" id="IPR036890">
    <property type="entry name" value="HATPase_C_sf"/>
</dbReference>
<dbReference type="NCBIfam" id="TIGR00229">
    <property type="entry name" value="sensory_box"/>
    <property type="match status" value="1"/>
</dbReference>
<dbReference type="Pfam" id="PF13426">
    <property type="entry name" value="PAS_9"/>
    <property type="match status" value="1"/>
</dbReference>
<dbReference type="SUPFAM" id="SSF47384">
    <property type="entry name" value="Homodimeric domain of signal transducing histidine kinase"/>
    <property type="match status" value="1"/>
</dbReference>
<dbReference type="SMART" id="SM00388">
    <property type="entry name" value="HisKA"/>
    <property type="match status" value="1"/>
</dbReference>
<dbReference type="CDD" id="cd00130">
    <property type="entry name" value="PAS"/>
    <property type="match status" value="1"/>
</dbReference>
<dbReference type="Gene3D" id="3.30.450.20">
    <property type="entry name" value="PAS domain"/>
    <property type="match status" value="1"/>
</dbReference>
<dbReference type="KEGG" id="gem:GM21_4132"/>
<dbReference type="Gene3D" id="1.10.287.130">
    <property type="match status" value="1"/>
</dbReference>
<dbReference type="InterPro" id="IPR029016">
    <property type="entry name" value="GAF-like_dom_sf"/>
</dbReference>
<dbReference type="Pfam" id="PF02518">
    <property type="entry name" value="HATPase_c"/>
    <property type="match status" value="1"/>
</dbReference>
<dbReference type="SMART" id="SM00387">
    <property type="entry name" value="HATPase_c"/>
    <property type="match status" value="1"/>
</dbReference>
<evidence type="ECO:0000256" key="1">
    <source>
        <dbReference type="ARBA" id="ARBA00000085"/>
    </source>
</evidence>
<dbReference type="InterPro" id="IPR000014">
    <property type="entry name" value="PAS"/>
</dbReference>
<dbReference type="CDD" id="cd00082">
    <property type="entry name" value="HisKA"/>
    <property type="match status" value="1"/>
</dbReference>
<feature type="coiled-coil region" evidence="4">
    <location>
        <begin position="9"/>
        <end position="39"/>
    </location>
</feature>
<evidence type="ECO:0000259" key="7">
    <source>
        <dbReference type="PROSITE" id="PS50113"/>
    </source>
</evidence>
<dbReference type="SMART" id="SM00086">
    <property type="entry name" value="PAC"/>
    <property type="match status" value="1"/>
</dbReference>
<accession>C6E9P7</accession>
<dbReference type="PROSITE" id="PS50113">
    <property type="entry name" value="PAC"/>
    <property type="match status" value="1"/>
</dbReference>